<name>A0ABM6SYU3_9ACTN</name>
<evidence type="ECO:0000313" key="2">
    <source>
        <dbReference type="Proteomes" id="UP000238413"/>
    </source>
</evidence>
<proteinExistence type="predicted"/>
<accession>A0ABM6SYU3</accession>
<dbReference type="RefSeq" id="WP_099500371.1">
    <property type="nucleotide sequence ID" value="NZ_CP026652.1"/>
</dbReference>
<sequence length="75" mass="8508">MTALPTPSLAEEFPIRQVRFVNGRTYHRTRRPDDERWWDLLEAACGKQGYLARGYPNGAIRECPGCVRAVEADTA</sequence>
<keyword evidence="2" id="KW-1185">Reference proteome</keyword>
<reference evidence="1 2" key="1">
    <citation type="submission" date="2018-02" db="EMBL/GenBank/DDBJ databases">
        <title>Complete genome sequence of Streptomyces dengpaensis, the producer of angucyclines.</title>
        <authorList>
            <person name="Yumei L."/>
        </authorList>
    </citation>
    <scope>NUCLEOTIDE SEQUENCE [LARGE SCALE GENOMIC DNA]</scope>
    <source>
        <strain evidence="1 2">XZHG99</strain>
    </source>
</reference>
<dbReference type="EMBL" id="CP026652">
    <property type="protein sequence ID" value="AVH59991.1"/>
    <property type="molecule type" value="Genomic_DNA"/>
</dbReference>
<protein>
    <submittedName>
        <fullName evidence="1">Uncharacterized protein</fullName>
    </submittedName>
</protein>
<evidence type="ECO:0000313" key="1">
    <source>
        <dbReference type="EMBL" id="AVH59991.1"/>
    </source>
</evidence>
<gene>
    <name evidence="1" type="ORF">C4B68_34135</name>
</gene>
<organism evidence="1 2">
    <name type="scientific">Streptomyces dengpaensis</name>
    <dbReference type="NCBI Taxonomy" id="2049881"/>
    <lineage>
        <taxon>Bacteria</taxon>
        <taxon>Bacillati</taxon>
        <taxon>Actinomycetota</taxon>
        <taxon>Actinomycetes</taxon>
        <taxon>Kitasatosporales</taxon>
        <taxon>Streptomycetaceae</taxon>
        <taxon>Streptomyces</taxon>
    </lineage>
</organism>
<dbReference type="Proteomes" id="UP000238413">
    <property type="component" value="Chromosome"/>
</dbReference>